<dbReference type="CDD" id="cd13402">
    <property type="entry name" value="LT_TF-like"/>
    <property type="match status" value="1"/>
</dbReference>
<organism evidence="3 4">
    <name type="scientific">Herbihabitans rhizosphaerae</name>
    <dbReference type="NCBI Taxonomy" id="1872711"/>
    <lineage>
        <taxon>Bacteria</taxon>
        <taxon>Bacillati</taxon>
        <taxon>Actinomycetota</taxon>
        <taxon>Actinomycetes</taxon>
        <taxon>Pseudonocardiales</taxon>
        <taxon>Pseudonocardiaceae</taxon>
        <taxon>Herbihabitans</taxon>
    </lineage>
</organism>
<reference evidence="3 4" key="1">
    <citation type="submission" date="2019-02" db="EMBL/GenBank/DDBJ databases">
        <title>Genomic Encyclopedia of Type Strains, Phase IV (KMG-IV): sequencing the most valuable type-strain genomes for metagenomic binning, comparative biology and taxonomic classification.</title>
        <authorList>
            <person name="Goeker M."/>
        </authorList>
    </citation>
    <scope>NUCLEOTIDE SEQUENCE [LARGE SCALE GENOMIC DNA]</scope>
    <source>
        <strain evidence="3 4">DSM 101727</strain>
    </source>
</reference>
<dbReference type="RefSeq" id="WP_207222602.1">
    <property type="nucleotide sequence ID" value="NZ_SGWQ01000003.1"/>
</dbReference>
<keyword evidence="4" id="KW-1185">Reference proteome</keyword>
<dbReference type="Proteomes" id="UP000294257">
    <property type="component" value="Unassembled WGS sequence"/>
</dbReference>
<evidence type="ECO:0000256" key="1">
    <source>
        <dbReference type="SAM" id="MobiDB-lite"/>
    </source>
</evidence>
<dbReference type="InterPro" id="IPR036689">
    <property type="entry name" value="ESAT-6-like_sf"/>
</dbReference>
<dbReference type="AlphaFoldDB" id="A0A4Q7KXM4"/>
<dbReference type="Pfam" id="PF01464">
    <property type="entry name" value="SLT"/>
    <property type="match status" value="1"/>
</dbReference>
<dbReference type="InterPro" id="IPR023346">
    <property type="entry name" value="Lysozyme-like_dom_sf"/>
</dbReference>
<evidence type="ECO:0000313" key="4">
    <source>
        <dbReference type="Proteomes" id="UP000294257"/>
    </source>
</evidence>
<dbReference type="Gene3D" id="1.10.287.1060">
    <property type="entry name" value="ESAT-6-like"/>
    <property type="match status" value="1"/>
</dbReference>
<dbReference type="InterPro" id="IPR010310">
    <property type="entry name" value="T7SS_ESAT-6-like"/>
</dbReference>
<dbReference type="Pfam" id="PF06013">
    <property type="entry name" value="WXG100"/>
    <property type="match status" value="1"/>
</dbReference>
<sequence length="392" mass="40641">MAARDEVAAMPGTVAKKLATDADKVYKAKPGEIETLAGKFDTASTGVEEWRSEVNKAVTNLDGRWEGSSADAFVTYMGQIDKGGSSLKEAYTNAAKDLRAAGKGISDAKGAMEGHFEKLLREYREATKGLKGEDDKLIAKADSLATGYQSLINEQITNANTALNTAKDALAKRPGEIKPSLLDVKSPGEQPFTPGPGKPVQWTATPEPPPGQNGQTDPSSNQPPPGSNNSSNSGSPNSSSGGSNSDSGSSGGSGGSGGGGGLGPSGGPPAGPPPGNVDQWIREAIKILQENGIPVTEENIQQIWTIIQHESGGDPNAINDWDSNAAKGTPSKGLMQCIDPTFDAHSVPGHKDIWNPVDNIVAGVKYTFDRYGSLDEHPGLASISGGGGYKPY</sequence>
<name>A0A4Q7KXM4_9PSEU</name>
<gene>
    <name evidence="3" type="ORF">EV193_103729</name>
</gene>
<dbReference type="SUPFAM" id="SSF140453">
    <property type="entry name" value="EsxAB dimer-like"/>
    <property type="match status" value="1"/>
</dbReference>
<feature type="compositionally biased region" description="Pro residues" evidence="1">
    <location>
        <begin position="266"/>
        <end position="275"/>
    </location>
</feature>
<dbReference type="NCBIfam" id="TIGR03930">
    <property type="entry name" value="WXG100_ESAT6"/>
    <property type="match status" value="1"/>
</dbReference>
<feature type="region of interest" description="Disordered" evidence="1">
    <location>
        <begin position="179"/>
        <end position="278"/>
    </location>
</feature>
<proteinExistence type="predicted"/>
<feature type="domain" description="Transglycosylase SLT" evidence="2">
    <location>
        <begin position="302"/>
        <end position="380"/>
    </location>
</feature>
<feature type="compositionally biased region" description="Gly residues" evidence="1">
    <location>
        <begin position="249"/>
        <end position="265"/>
    </location>
</feature>
<protein>
    <submittedName>
        <fullName evidence="3">WXG100 family type VII secretion target</fullName>
    </submittedName>
</protein>
<feature type="compositionally biased region" description="Low complexity" evidence="1">
    <location>
        <begin position="227"/>
        <end position="248"/>
    </location>
</feature>
<evidence type="ECO:0000313" key="3">
    <source>
        <dbReference type="EMBL" id="RZS41406.1"/>
    </source>
</evidence>
<dbReference type="Gene3D" id="1.10.530.10">
    <property type="match status" value="1"/>
</dbReference>
<dbReference type="SUPFAM" id="SSF53955">
    <property type="entry name" value="Lysozyme-like"/>
    <property type="match status" value="1"/>
</dbReference>
<comment type="caution">
    <text evidence="3">The sequence shown here is derived from an EMBL/GenBank/DDBJ whole genome shotgun (WGS) entry which is preliminary data.</text>
</comment>
<accession>A0A4Q7KXM4</accession>
<dbReference type="EMBL" id="SGWQ01000003">
    <property type="protein sequence ID" value="RZS41406.1"/>
    <property type="molecule type" value="Genomic_DNA"/>
</dbReference>
<dbReference type="InterPro" id="IPR008258">
    <property type="entry name" value="Transglycosylase_SLT_dom_1"/>
</dbReference>
<evidence type="ECO:0000259" key="2">
    <source>
        <dbReference type="Pfam" id="PF01464"/>
    </source>
</evidence>